<sequence length="558" mass="63391">MATQNYPRETSSTTSGSRVLIDAFRSHRIPTEDEILEMAALIADEEAEIMHLDVLSTRLQRGACELEKERAELQQRVAMRRSFISAIRRLPVELLANIFATSCRSPSEPYSLLVAHNNPKIHAPPLILSHVSCRWRQIAQNMPGLWNTISIDVSQPRKDLVPLLDLYMNNTRSHPLTIRVTERQHASADLHPTSNNDGSEQLVVQHNIIMTAVLRTLMEHATQFTELELDIDPGRLGTFIADVSFPSLHHFRNFTKQVSFTPSTRWLWDAIHAAPRLTDVISSDLVELGMMPYHQLVSLELRQTDPGYYTISDVLPFLTKIETLTLHNFDERKTASESVVRLPSLRHLIISFVKNFAGLDVLFESITAENLSSLELTCNAEFHHGIQAEWPLPSLVAMLHRSGYPLRKLSLHLPHVHIRRPETWITDTLQAMPHLNDLDVTLLGEDQYEQESAQAVLTLLAKLPLLKLRNLTTNIRRITSIKIWAKVLAALLKTTEPRSSSTLKSIDVVFEDMWLWKSYLASGKITDDRTFEDLLSTAVRERLRSLEVAGVRVSVDHV</sequence>
<keyword evidence="2" id="KW-1185">Reference proteome</keyword>
<reference evidence="1 2" key="1">
    <citation type="submission" date="2024-01" db="EMBL/GenBank/DDBJ databases">
        <title>A draft genome for a cacao thread blight-causing isolate of Paramarasmius palmivorus.</title>
        <authorList>
            <person name="Baruah I.K."/>
            <person name="Bukari Y."/>
            <person name="Amoako-Attah I."/>
            <person name="Meinhardt L.W."/>
            <person name="Bailey B.A."/>
            <person name="Cohen S.P."/>
        </authorList>
    </citation>
    <scope>NUCLEOTIDE SEQUENCE [LARGE SCALE GENOMIC DNA]</scope>
    <source>
        <strain evidence="1 2">GH-12</strain>
    </source>
</reference>
<dbReference type="InterPro" id="IPR032675">
    <property type="entry name" value="LRR_dom_sf"/>
</dbReference>
<gene>
    <name evidence="1" type="ORF">VNI00_004847</name>
</gene>
<evidence type="ECO:0000313" key="1">
    <source>
        <dbReference type="EMBL" id="KAK7051347.1"/>
    </source>
</evidence>
<dbReference type="SUPFAM" id="SSF52047">
    <property type="entry name" value="RNI-like"/>
    <property type="match status" value="1"/>
</dbReference>
<dbReference type="Gene3D" id="3.80.10.10">
    <property type="entry name" value="Ribonuclease Inhibitor"/>
    <property type="match status" value="1"/>
</dbReference>
<dbReference type="AlphaFoldDB" id="A0AAW0DK91"/>
<name>A0AAW0DK91_9AGAR</name>
<evidence type="ECO:0008006" key="3">
    <source>
        <dbReference type="Google" id="ProtNLM"/>
    </source>
</evidence>
<evidence type="ECO:0000313" key="2">
    <source>
        <dbReference type="Proteomes" id="UP001383192"/>
    </source>
</evidence>
<dbReference type="Proteomes" id="UP001383192">
    <property type="component" value="Unassembled WGS sequence"/>
</dbReference>
<comment type="caution">
    <text evidence="1">The sequence shown here is derived from an EMBL/GenBank/DDBJ whole genome shotgun (WGS) entry which is preliminary data.</text>
</comment>
<organism evidence="1 2">
    <name type="scientific">Paramarasmius palmivorus</name>
    <dbReference type="NCBI Taxonomy" id="297713"/>
    <lineage>
        <taxon>Eukaryota</taxon>
        <taxon>Fungi</taxon>
        <taxon>Dikarya</taxon>
        <taxon>Basidiomycota</taxon>
        <taxon>Agaricomycotina</taxon>
        <taxon>Agaricomycetes</taxon>
        <taxon>Agaricomycetidae</taxon>
        <taxon>Agaricales</taxon>
        <taxon>Marasmiineae</taxon>
        <taxon>Marasmiaceae</taxon>
        <taxon>Paramarasmius</taxon>
    </lineage>
</organism>
<dbReference type="EMBL" id="JAYKXP010000013">
    <property type="protein sequence ID" value="KAK7051347.1"/>
    <property type="molecule type" value="Genomic_DNA"/>
</dbReference>
<protein>
    <recommendedName>
        <fullName evidence="3">F-box domain-containing protein</fullName>
    </recommendedName>
</protein>
<proteinExistence type="predicted"/>
<accession>A0AAW0DK91</accession>